<protein>
    <recommendedName>
        <fullName evidence="3">Solute-binding protein family 3/N-terminal domain-containing protein</fullName>
    </recommendedName>
</protein>
<organism evidence="1 2">
    <name type="scientific">Kinneretia aquatilis</name>
    <dbReference type="NCBI Taxonomy" id="2070761"/>
    <lineage>
        <taxon>Bacteria</taxon>
        <taxon>Pseudomonadati</taxon>
        <taxon>Pseudomonadota</taxon>
        <taxon>Betaproteobacteria</taxon>
        <taxon>Burkholderiales</taxon>
        <taxon>Sphaerotilaceae</taxon>
        <taxon>Roseateles</taxon>
    </lineage>
</organism>
<proteinExistence type="predicted"/>
<dbReference type="SUPFAM" id="SSF53850">
    <property type="entry name" value="Periplasmic binding protein-like II"/>
    <property type="match status" value="1"/>
</dbReference>
<evidence type="ECO:0000313" key="1">
    <source>
        <dbReference type="EMBL" id="PND39923.1"/>
    </source>
</evidence>
<dbReference type="AlphaFoldDB" id="A0A2N8L2I7"/>
<evidence type="ECO:0008006" key="3">
    <source>
        <dbReference type="Google" id="ProtNLM"/>
    </source>
</evidence>
<gene>
    <name evidence="1" type="ORF">C1O66_00485</name>
</gene>
<keyword evidence="2" id="KW-1185">Reference proteome</keyword>
<comment type="caution">
    <text evidence="1">The sequence shown here is derived from an EMBL/GenBank/DDBJ whole genome shotgun (WGS) entry which is preliminary data.</text>
</comment>
<evidence type="ECO:0000313" key="2">
    <source>
        <dbReference type="Proteomes" id="UP000235916"/>
    </source>
</evidence>
<name>A0A2N8L2I7_9BURK</name>
<sequence>MDRRRVLLSLAATGLGASPLRASPCQISYPVFGGPDDPFRQYCIEVLRLAIAHCGVSYSLQAVPQPVGQERAIRALATGQGALNLLWSMTSDARERDLLPLRIPLDRGLMGWRLLLVRKQDQARFAGVRHLDGLRGVVAGQMHDWPDTQILRANGLQVGTGSSYENLFAMLQRGRTDFFPRSVLEIEDDLQRFGVPYQLAIAPGLMLRYPTAFYFFVSPRDPGLAEDLSRGLERIVSEGLWQALFAQHMRPQFKRLALHERQVLNLHNPLLPAATPLRRAELWEEPGRASG</sequence>
<dbReference type="OrthoDB" id="547680at2"/>
<dbReference type="Proteomes" id="UP000235916">
    <property type="component" value="Unassembled WGS sequence"/>
</dbReference>
<accession>A0A2N8L2I7</accession>
<reference evidence="1 2" key="1">
    <citation type="submission" date="2018-01" db="EMBL/GenBank/DDBJ databases">
        <title>Draft genome sequence of Paucibacter aquatile CR182 isolated from freshwater of the Nakdong River.</title>
        <authorList>
            <person name="Choi A."/>
            <person name="Chung E.J."/>
        </authorList>
    </citation>
    <scope>NUCLEOTIDE SEQUENCE [LARGE SCALE GENOMIC DNA]</scope>
    <source>
        <strain evidence="1 2">CR182</strain>
    </source>
</reference>
<dbReference type="EMBL" id="POSP01000001">
    <property type="protein sequence ID" value="PND39923.1"/>
    <property type="molecule type" value="Genomic_DNA"/>
</dbReference>
<dbReference type="RefSeq" id="WP_102766057.1">
    <property type="nucleotide sequence ID" value="NZ_POSP01000001.1"/>
</dbReference>